<dbReference type="SUPFAM" id="SSF53756">
    <property type="entry name" value="UDP-Glycosyltransferase/glycogen phosphorylase"/>
    <property type="match status" value="1"/>
</dbReference>
<comment type="similarity">
    <text evidence="1 4">Belongs to the UDP-glycosyltransferase family.</text>
</comment>
<keyword evidence="3 4" id="KW-0808">Transferase</keyword>
<dbReference type="GO" id="GO:0016020">
    <property type="term" value="C:membrane"/>
    <property type="evidence" value="ECO:0007669"/>
    <property type="project" value="UniProtKB-SubCell"/>
</dbReference>
<dbReference type="EC" id="2.4.1.17" evidence="5"/>
<evidence type="ECO:0000256" key="4">
    <source>
        <dbReference type="RuleBase" id="RU003718"/>
    </source>
</evidence>
<organism evidence="6">
    <name type="scientific">Brachionus rotundiformis</name>
    <dbReference type="NCBI Taxonomy" id="96890"/>
    <lineage>
        <taxon>Eukaryota</taxon>
        <taxon>Metazoa</taxon>
        <taxon>Spiralia</taxon>
        <taxon>Gnathifera</taxon>
        <taxon>Rotifera</taxon>
        <taxon>Eurotatoria</taxon>
        <taxon>Monogononta</taxon>
        <taxon>Pseudotrocha</taxon>
        <taxon>Ploima</taxon>
        <taxon>Brachionidae</taxon>
        <taxon>Brachionus</taxon>
    </lineage>
</organism>
<dbReference type="InterPro" id="IPR002213">
    <property type="entry name" value="UDP_glucos_trans"/>
</dbReference>
<comment type="catalytic activity">
    <reaction evidence="5">
        <text>glucuronate acceptor + UDP-alpha-D-glucuronate = acceptor beta-D-glucuronoside + UDP + H(+)</text>
        <dbReference type="Rhea" id="RHEA:21032"/>
        <dbReference type="ChEBI" id="CHEBI:15378"/>
        <dbReference type="ChEBI" id="CHEBI:58052"/>
        <dbReference type="ChEBI" id="CHEBI:58223"/>
        <dbReference type="ChEBI" id="CHEBI:132367"/>
        <dbReference type="ChEBI" id="CHEBI:132368"/>
        <dbReference type="EC" id="2.4.1.17"/>
    </reaction>
</comment>
<dbReference type="PROSITE" id="PS00375">
    <property type="entry name" value="UDPGT"/>
    <property type="match status" value="1"/>
</dbReference>
<evidence type="ECO:0000256" key="5">
    <source>
        <dbReference type="RuleBase" id="RU362059"/>
    </source>
</evidence>
<dbReference type="Gene3D" id="3.40.50.2000">
    <property type="entry name" value="Glycogen Phosphorylase B"/>
    <property type="match status" value="2"/>
</dbReference>
<evidence type="ECO:0000256" key="3">
    <source>
        <dbReference type="ARBA" id="ARBA00022679"/>
    </source>
</evidence>
<dbReference type="CDD" id="cd03784">
    <property type="entry name" value="GT1_Gtf-like"/>
    <property type="match status" value="1"/>
</dbReference>
<comment type="subcellular location">
    <subcellularLocation>
        <location evidence="5">Membrane</location>
        <topology evidence="5">Single-pass membrane protein</topology>
    </subcellularLocation>
</comment>
<dbReference type="PANTHER" id="PTHR48043:SF145">
    <property type="entry name" value="FI06409P-RELATED"/>
    <property type="match status" value="1"/>
</dbReference>
<dbReference type="Pfam" id="PF00201">
    <property type="entry name" value="UDPGT"/>
    <property type="match status" value="1"/>
</dbReference>
<dbReference type="PANTHER" id="PTHR48043">
    <property type="entry name" value="EG:EG0003.4 PROTEIN-RELATED"/>
    <property type="match status" value="1"/>
</dbReference>
<evidence type="ECO:0000313" key="6">
    <source>
        <dbReference type="EMBL" id="QNH68003.1"/>
    </source>
</evidence>
<dbReference type="InterPro" id="IPR035595">
    <property type="entry name" value="UDP_glycos_trans_CS"/>
</dbReference>
<protein>
    <recommendedName>
        <fullName evidence="5">UDP-glucuronosyltransferase</fullName>
        <ecNumber evidence="5">2.4.1.17</ecNumber>
    </recommendedName>
</protein>
<proteinExistence type="evidence at transcript level"/>
<dbReference type="EMBL" id="MT524948">
    <property type="protein sequence ID" value="QNH68003.1"/>
    <property type="molecule type" value="mRNA"/>
</dbReference>
<reference evidence="6" key="2">
    <citation type="submission" date="2020-05" db="EMBL/GenBank/DDBJ databases">
        <authorList>
            <person name="Kang H.-M."/>
            <person name="Kim M.-S."/>
            <person name="Lee J.-S."/>
        </authorList>
    </citation>
    <scope>NUCLEOTIDE SEQUENCE</scope>
</reference>
<keyword evidence="2 4" id="KW-0328">Glycosyltransferase</keyword>
<dbReference type="AlphaFoldDB" id="A0A7H9SPH4"/>
<name>A0A7H9SPH4_9BILA</name>
<reference evidence="6" key="1">
    <citation type="journal article" date="2020" name="Comp. Biochem. Physiol. Part D Genomics Proteomics">
        <title>The genome of the marine monogonont rotifer Brachionus rotundiformis and insight into species-specific detoxification components in Brachionus spp.</title>
        <authorList>
            <person name="Kang H.M."/>
            <person name="Kim M.S."/>
            <person name="Choi B.S."/>
            <person name="Kim D.H."/>
            <person name="Kim H.J."/>
            <person name="Hwang U.K."/>
            <person name="Hagiwara A."/>
            <person name="Lee J.S."/>
        </authorList>
    </citation>
    <scope>NUCLEOTIDE SEQUENCE</scope>
</reference>
<dbReference type="InterPro" id="IPR050271">
    <property type="entry name" value="UDP-glycosyltransferase"/>
</dbReference>
<evidence type="ECO:0000256" key="2">
    <source>
        <dbReference type="ARBA" id="ARBA00022676"/>
    </source>
</evidence>
<accession>A0A7H9SPH4</accession>
<dbReference type="GO" id="GO:0015020">
    <property type="term" value="F:glucuronosyltransferase activity"/>
    <property type="evidence" value="ECO:0007669"/>
    <property type="project" value="UniProtKB-EC"/>
</dbReference>
<evidence type="ECO:0000256" key="1">
    <source>
        <dbReference type="ARBA" id="ARBA00009995"/>
    </source>
</evidence>
<sequence>MKIFVLILAEIGHINPVAGIVKELIRNENCQVVFYGRNKHRDMIELTGAKFRAYKHYQDGDACLKHLKEDPYTNDIPLFTNLINLSYNEIPELIKDIETDQPELIIFDQLSMPAKYLLKVMKNNFLNKKSSFPAPASVQIFTTFPDMYQIFPEKSDYKNLLIEPKGLYYNFQKIILKIKQRIFSYHFSIDCSNPYELCENFDSKLNIVTFISEIQPYRELLDSSFEFVGTCAPEINGKEPILDPSLKKILDLIEPVNPNYGNKETKFKLIYVSLGTVFNNNIFMFDCIIDTIKVLNHCESKLKVVIAVGDDNFDIYQKRMSQVNEIPENILILAFVPQIELLKRANLFITHCGMNSSSEAIHYAVPIVAIPIKADQPIVAHRMCNDLKLGILIKALDITSNGLKDAILRVLSDNSFSNNIKEMAKISRRYNGSLKAAQLIIDFINSK</sequence>